<gene>
    <name evidence="1" type="ORF">CLV41_11099</name>
</gene>
<dbReference type="Proteomes" id="UP000236959">
    <property type="component" value="Unassembled WGS sequence"/>
</dbReference>
<comment type="caution">
    <text evidence="1">The sequence shown here is derived from an EMBL/GenBank/DDBJ whole genome shotgun (WGS) entry which is preliminary data.</text>
</comment>
<evidence type="ECO:0000313" key="1">
    <source>
        <dbReference type="EMBL" id="POF29095.1"/>
    </source>
</evidence>
<proteinExistence type="predicted"/>
<sequence>MSIVRLHDFAAAWSVAGSATASTGLSGPHEDAPDAQRFGFPVPAAGDEVFVIPPAPVDLSFETELRFWIRVPRTSTAGFPVLFGYTDATDAPGTERLWRVPVARPGRWEQVRIGCMQENRAAVDRLFFRPLGSAPVTADLGELLAMRPEMTLDVETALSARIAANTALGDLAALPVTSPAAAGATQVQIADIPGLVAGSLVEIDDGGGSVQQATLDSVSAAGGTATLTLGGGAALAVPLAVGTASVTGLIRIDTDPYNSAAPQPAAVRLTLLDAREDRRRTHYVTLTDSFRQGPGGALTVSERPHPRGWLLDYQLTSEAPLRTQRLRLLDQLSQALNFDRPLRVGGVMNQLEMFLRPDLPRQRTALHPETLHLRISAEQEAGSRRHARVVDTIDTAVVPEGAPAEAVRIA</sequence>
<organism evidence="1 2">
    <name type="scientific">Roseibium marinum</name>
    <dbReference type="NCBI Taxonomy" id="281252"/>
    <lineage>
        <taxon>Bacteria</taxon>
        <taxon>Pseudomonadati</taxon>
        <taxon>Pseudomonadota</taxon>
        <taxon>Alphaproteobacteria</taxon>
        <taxon>Hyphomicrobiales</taxon>
        <taxon>Stappiaceae</taxon>
        <taxon>Roseibium</taxon>
    </lineage>
</organism>
<protein>
    <submittedName>
        <fullName evidence="1">Uncharacterized protein</fullName>
    </submittedName>
</protein>
<dbReference type="EMBL" id="PPCN01000010">
    <property type="protein sequence ID" value="POF29095.1"/>
    <property type="molecule type" value="Genomic_DNA"/>
</dbReference>
<accession>A0A2S3UN19</accession>
<dbReference type="OrthoDB" id="3323452at2"/>
<dbReference type="RefSeq" id="WP_103224254.1">
    <property type="nucleotide sequence ID" value="NZ_PPCN01000010.1"/>
</dbReference>
<keyword evidence="2" id="KW-1185">Reference proteome</keyword>
<dbReference type="AlphaFoldDB" id="A0A2S3UN19"/>
<reference evidence="1 2" key="1">
    <citation type="submission" date="2018-01" db="EMBL/GenBank/DDBJ databases">
        <title>Genomic Encyclopedia of Archaeal and Bacterial Type Strains, Phase II (KMG-II): from individual species to whole genera.</title>
        <authorList>
            <person name="Goeker M."/>
        </authorList>
    </citation>
    <scope>NUCLEOTIDE SEQUENCE [LARGE SCALE GENOMIC DNA]</scope>
    <source>
        <strain evidence="1 2">DSM 17023</strain>
    </source>
</reference>
<name>A0A2S3UN19_9HYPH</name>
<evidence type="ECO:0000313" key="2">
    <source>
        <dbReference type="Proteomes" id="UP000236959"/>
    </source>
</evidence>